<reference evidence="5" key="1">
    <citation type="submission" date="2013-09" db="EMBL/GenBank/DDBJ databases">
        <title>Corchorus olitorius genome sequencing.</title>
        <authorList>
            <person name="Alam M."/>
            <person name="Haque M.S."/>
            <person name="Islam M.S."/>
            <person name="Emdad E.M."/>
            <person name="Islam M.M."/>
            <person name="Ahmed B."/>
            <person name="Halim A."/>
            <person name="Hossen Q.M.M."/>
            <person name="Hossain M.Z."/>
            <person name="Ahmed R."/>
            <person name="Khan M.M."/>
            <person name="Islam R."/>
            <person name="Rashid M.M."/>
            <person name="Khan S.A."/>
            <person name="Rahman M.S."/>
            <person name="Alam M."/>
            <person name="Yahiya A.S."/>
            <person name="Khan M.S."/>
            <person name="Azam M.S."/>
            <person name="Haque T."/>
            <person name="Lashkar M.Z.H."/>
            <person name="Akhand A.I."/>
            <person name="Morshed G."/>
            <person name="Roy S."/>
            <person name="Uddin K.S."/>
            <person name="Rabeya T."/>
            <person name="Hossain A.S."/>
            <person name="Chowdhury A."/>
            <person name="Snigdha A.R."/>
            <person name="Mortoza M.S."/>
            <person name="Matin S.A."/>
            <person name="Hoque S.M.E."/>
            <person name="Islam M.K."/>
            <person name="Roy D.K."/>
            <person name="Haider R."/>
            <person name="Moosa M.M."/>
            <person name="Elias S.M."/>
            <person name="Hasan A.M."/>
            <person name="Jahan S."/>
            <person name="Shafiuddin M."/>
            <person name="Mahmood N."/>
            <person name="Shommy N.S."/>
        </authorList>
    </citation>
    <scope>NUCLEOTIDE SEQUENCE [LARGE SCALE GENOMIC DNA]</scope>
    <source>
        <strain evidence="5">cv. O-4</strain>
    </source>
</reference>
<evidence type="ECO:0000256" key="1">
    <source>
        <dbReference type="ARBA" id="ARBA00006974"/>
    </source>
</evidence>
<evidence type="ECO:0000313" key="4">
    <source>
        <dbReference type="EMBL" id="OMO49612.1"/>
    </source>
</evidence>
<dbReference type="PANTHER" id="PTHR31374:SF427">
    <property type="entry name" value="SMALL AUXIN-UP RNA-RELATED"/>
    <property type="match status" value="1"/>
</dbReference>
<evidence type="ECO:0000256" key="2">
    <source>
        <dbReference type="ARBA" id="ARBA00022473"/>
    </source>
</evidence>
<dbReference type="AlphaFoldDB" id="A0A1R3FUS3"/>
<sequence>MMMKSKLGLRKCLYKWKNIGESVLKYTIWGHVRDWNVWSCLHKEECYIPKDVPKGHLVVYVGEDYCRRFVIKVSLLEHPLLRALLDRAEEVFDFSSGSKLCIPCNENIFTIILQYVAAASQQDHRRRFCF</sequence>
<dbReference type="EMBL" id="AWUE01024825">
    <property type="protein sequence ID" value="OMO49612.1"/>
    <property type="molecule type" value="Genomic_DNA"/>
</dbReference>
<proteinExistence type="inferred from homology"/>
<evidence type="ECO:0000313" key="5">
    <source>
        <dbReference type="Proteomes" id="UP000187203"/>
    </source>
</evidence>
<gene>
    <name evidence="4" type="ORF">COLO4_38479</name>
</gene>
<evidence type="ECO:0000256" key="3">
    <source>
        <dbReference type="ARBA" id="ARBA00022604"/>
    </source>
</evidence>
<keyword evidence="3" id="KW-0341">Growth regulation</keyword>
<comment type="caution">
    <text evidence="4">The sequence shown here is derived from an EMBL/GenBank/DDBJ whole genome shotgun (WGS) entry which is preliminary data.</text>
</comment>
<dbReference type="Proteomes" id="UP000187203">
    <property type="component" value="Unassembled WGS sequence"/>
</dbReference>
<dbReference type="Pfam" id="PF02519">
    <property type="entry name" value="Auxin_inducible"/>
    <property type="match status" value="1"/>
</dbReference>
<keyword evidence="2" id="KW-0217">Developmental protein</keyword>
<protein>
    <submittedName>
        <fullName evidence="4">Auxin responsive SAUR protein</fullName>
    </submittedName>
</protein>
<comment type="similarity">
    <text evidence="1">Belongs to the ARG7 family.</text>
</comment>
<dbReference type="InterPro" id="IPR003676">
    <property type="entry name" value="SAUR_fam"/>
</dbReference>
<organism evidence="4 5">
    <name type="scientific">Corchorus olitorius</name>
    <dbReference type="NCBI Taxonomy" id="93759"/>
    <lineage>
        <taxon>Eukaryota</taxon>
        <taxon>Viridiplantae</taxon>
        <taxon>Streptophyta</taxon>
        <taxon>Embryophyta</taxon>
        <taxon>Tracheophyta</taxon>
        <taxon>Spermatophyta</taxon>
        <taxon>Magnoliopsida</taxon>
        <taxon>eudicotyledons</taxon>
        <taxon>Gunneridae</taxon>
        <taxon>Pentapetalae</taxon>
        <taxon>rosids</taxon>
        <taxon>malvids</taxon>
        <taxon>Malvales</taxon>
        <taxon>Malvaceae</taxon>
        <taxon>Grewioideae</taxon>
        <taxon>Apeibeae</taxon>
        <taxon>Corchorus</taxon>
    </lineage>
</organism>
<keyword evidence="5" id="KW-1185">Reference proteome</keyword>
<name>A0A1R3FUS3_9ROSI</name>
<dbReference type="OrthoDB" id="1840940at2759"/>
<dbReference type="GO" id="GO:0009733">
    <property type="term" value="P:response to auxin"/>
    <property type="evidence" value="ECO:0007669"/>
    <property type="project" value="InterPro"/>
</dbReference>
<dbReference type="PANTHER" id="PTHR31374">
    <property type="entry name" value="AUXIN-INDUCED PROTEIN-LIKE-RELATED"/>
    <property type="match status" value="1"/>
</dbReference>
<accession>A0A1R3FUS3</accession>
<dbReference type="STRING" id="93759.A0A1R3FUS3"/>